<dbReference type="InterPro" id="IPR011029">
    <property type="entry name" value="DEATH-like_dom_sf"/>
</dbReference>
<proteinExistence type="inferred from homology"/>
<dbReference type="Gene3D" id="1.10.533.10">
    <property type="entry name" value="Death Domain, Fas"/>
    <property type="match status" value="1"/>
</dbReference>
<dbReference type="SMART" id="SM00115">
    <property type="entry name" value="CASc"/>
    <property type="match status" value="1"/>
</dbReference>
<dbReference type="InterPro" id="IPR029030">
    <property type="entry name" value="Caspase-like_dom_sf"/>
</dbReference>
<dbReference type="eggNOG" id="KOG3573">
    <property type="taxonomic scope" value="Eukaryota"/>
</dbReference>
<dbReference type="InterPro" id="IPR002398">
    <property type="entry name" value="Pept_C14"/>
</dbReference>
<dbReference type="EnsemblMetazoa" id="HelroT177179">
    <property type="protein sequence ID" value="HelroP177179"/>
    <property type="gene ID" value="HelroG177179"/>
</dbReference>
<dbReference type="AlphaFoldDB" id="T1FBB9"/>
<feature type="domain" description="Caspase family p20" evidence="4">
    <location>
        <begin position="112"/>
        <end position="234"/>
    </location>
</feature>
<dbReference type="PANTHER" id="PTHR47901:SF3">
    <property type="entry name" value="CASPASE-1"/>
    <property type="match status" value="1"/>
</dbReference>
<dbReference type="InterPro" id="IPR015917">
    <property type="entry name" value="Pept_C14A"/>
</dbReference>
<dbReference type="GO" id="GO:2001235">
    <property type="term" value="P:positive regulation of apoptotic signaling pathway"/>
    <property type="evidence" value="ECO:0000318"/>
    <property type="project" value="GO_Central"/>
</dbReference>
<dbReference type="CTD" id="20206118"/>
<evidence type="ECO:0000313" key="8">
    <source>
        <dbReference type="Proteomes" id="UP000015101"/>
    </source>
</evidence>
<dbReference type="KEGG" id="hro:HELRODRAFT_177179"/>
<feature type="domain" description="Caspase family p10" evidence="3">
    <location>
        <begin position="263"/>
        <end position="320"/>
    </location>
</feature>
<reference evidence="7" key="3">
    <citation type="submission" date="2015-06" db="UniProtKB">
        <authorList>
            <consortium name="EnsemblMetazoa"/>
        </authorList>
    </citation>
    <scope>IDENTIFICATION</scope>
</reference>
<dbReference type="RefSeq" id="XP_009023634.1">
    <property type="nucleotide sequence ID" value="XM_009025386.1"/>
</dbReference>
<keyword evidence="8" id="KW-1185">Reference proteome</keyword>
<dbReference type="CDD" id="cd01671">
    <property type="entry name" value="CARD"/>
    <property type="match status" value="1"/>
</dbReference>
<dbReference type="EMBL" id="KB097182">
    <property type="protein sequence ID" value="ESN98297.1"/>
    <property type="molecule type" value="Genomic_DNA"/>
</dbReference>
<dbReference type="InterPro" id="IPR001315">
    <property type="entry name" value="CARD"/>
</dbReference>
<dbReference type="InterPro" id="IPR001309">
    <property type="entry name" value="Pept_C14_p20"/>
</dbReference>
<protein>
    <recommendedName>
        <fullName evidence="9">Caspase family p20 domain-containing protein</fullName>
    </recommendedName>
</protein>
<dbReference type="PROSITE" id="PS50209">
    <property type="entry name" value="CARD"/>
    <property type="match status" value="1"/>
</dbReference>
<dbReference type="GO" id="GO:0005737">
    <property type="term" value="C:cytoplasm"/>
    <property type="evidence" value="ECO:0000318"/>
    <property type="project" value="GO_Central"/>
</dbReference>
<dbReference type="EMBL" id="AMQM01005962">
    <property type="status" value="NOT_ANNOTATED_CDS"/>
    <property type="molecule type" value="Genomic_DNA"/>
</dbReference>
<name>T1FBB9_HELRO</name>
<dbReference type="STRING" id="6412.T1FBB9"/>
<evidence type="ECO:0000259" key="5">
    <source>
        <dbReference type="PROSITE" id="PS50209"/>
    </source>
</evidence>
<dbReference type="SUPFAM" id="SSF47986">
    <property type="entry name" value="DEATH domain"/>
    <property type="match status" value="1"/>
</dbReference>
<reference evidence="8" key="1">
    <citation type="submission" date="2012-12" db="EMBL/GenBank/DDBJ databases">
        <authorList>
            <person name="Hellsten U."/>
            <person name="Grimwood J."/>
            <person name="Chapman J.A."/>
            <person name="Shapiro H."/>
            <person name="Aerts A."/>
            <person name="Otillar R.P."/>
            <person name="Terry A.Y."/>
            <person name="Boore J.L."/>
            <person name="Simakov O."/>
            <person name="Marletaz F."/>
            <person name="Cho S.-J."/>
            <person name="Edsinger-Gonzales E."/>
            <person name="Havlak P."/>
            <person name="Kuo D.-H."/>
            <person name="Larsson T."/>
            <person name="Lv J."/>
            <person name="Arendt D."/>
            <person name="Savage R."/>
            <person name="Osoegawa K."/>
            <person name="de Jong P."/>
            <person name="Lindberg D.R."/>
            <person name="Seaver E.C."/>
            <person name="Weisblat D.A."/>
            <person name="Putnam N.H."/>
            <person name="Grigoriev I.V."/>
            <person name="Rokhsar D.S."/>
        </authorList>
    </citation>
    <scope>NUCLEOTIDE SEQUENCE</scope>
</reference>
<organism evidence="7 8">
    <name type="scientific">Helobdella robusta</name>
    <name type="common">Californian leech</name>
    <dbReference type="NCBI Taxonomy" id="6412"/>
    <lineage>
        <taxon>Eukaryota</taxon>
        <taxon>Metazoa</taxon>
        <taxon>Spiralia</taxon>
        <taxon>Lophotrochozoa</taxon>
        <taxon>Annelida</taxon>
        <taxon>Clitellata</taxon>
        <taxon>Hirudinea</taxon>
        <taxon>Rhynchobdellida</taxon>
        <taxon>Glossiphoniidae</taxon>
        <taxon>Helobdella</taxon>
    </lineage>
</organism>
<reference evidence="6 8" key="2">
    <citation type="journal article" date="2013" name="Nature">
        <title>Insights into bilaterian evolution from three spiralian genomes.</title>
        <authorList>
            <person name="Simakov O."/>
            <person name="Marletaz F."/>
            <person name="Cho S.J."/>
            <person name="Edsinger-Gonzales E."/>
            <person name="Havlak P."/>
            <person name="Hellsten U."/>
            <person name="Kuo D.H."/>
            <person name="Larsson T."/>
            <person name="Lv J."/>
            <person name="Arendt D."/>
            <person name="Savage R."/>
            <person name="Osoegawa K."/>
            <person name="de Jong P."/>
            <person name="Grimwood J."/>
            <person name="Chapman J.A."/>
            <person name="Shapiro H."/>
            <person name="Aerts A."/>
            <person name="Otillar R.P."/>
            <person name="Terry A.Y."/>
            <person name="Boore J.L."/>
            <person name="Grigoriev I.V."/>
            <person name="Lindberg D.R."/>
            <person name="Seaver E.C."/>
            <person name="Weisblat D.A."/>
            <person name="Putnam N.H."/>
            <person name="Rokhsar D.S."/>
        </authorList>
    </citation>
    <scope>NUCLEOTIDE SEQUENCE</scope>
</reference>
<dbReference type="PROSITE" id="PS50208">
    <property type="entry name" value="CASPASE_P20"/>
    <property type="match status" value="1"/>
</dbReference>
<dbReference type="FunFam" id="3.40.50.1460:FF:000045">
    <property type="entry name" value="AGAP010829-PA"/>
    <property type="match status" value="1"/>
</dbReference>
<evidence type="ECO:0000313" key="7">
    <source>
        <dbReference type="EnsemblMetazoa" id="HelroP177179"/>
    </source>
</evidence>
<dbReference type="OMA" id="GCIYISA"/>
<dbReference type="SUPFAM" id="SSF52129">
    <property type="entry name" value="Caspase-like"/>
    <property type="match status" value="1"/>
</dbReference>
<dbReference type="Proteomes" id="UP000015101">
    <property type="component" value="Unassembled WGS sequence"/>
</dbReference>
<evidence type="ECO:0000313" key="6">
    <source>
        <dbReference type="EMBL" id="ESN98297.1"/>
    </source>
</evidence>
<evidence type="ECO:0000256" key="1">
    <source>
        <dbReference type="ARBA" id="ARBA00010134"/>
    </source>
</evidence>
<gene>
    <name evidence="7" type="primary">20206118</name>
    <name evidence="6" type="ORF">HELRODRAFT_177179</name>
</gene>
<dbReference type="OrthoDB" id="6286214at2759"/>
<evidence type="ECO:0000259" key="3">
    <source>
        <dbReference type="PROSITE" id="PS50207"/>
    </source>
</evidence>
<dbReference type="HOGENOM" id="CLU_842726_0_0_1"/>
<dbReference type="GeneID" id="20206118"/>
<feature type="domain" description="CARD" evidence="5">
    <location>
        <begin position="1"/>
        <end position="41"/>
    </location>
</feature>
<dbReference type="PRINTS" id="PR00376">
    <property type="entry name" value="IL1BCENZYME"/>
</dbReference>
<dbReference type="GO" id="GO:0006508">
    <property type="term" value="P:proteolysis"/>
    <property type="evidence" value="ECO:0007669"/>
    <property type="project" value="InterPro"/>
</dbReference>
<evidence type="ECO:0000259" key="4">
    <source>
        <dbReference type="PROSITE" id="PS50208"/>
    </source>
</evidence>
<dbReference type="GO" id="GO:0004197">
    <property type="term" value="F:cysteine-type endopeptidase activity"/>
    <property type="evidence" value="ECO:0007669"/>
    <property type="project" value="InterPro"/>
</dbReference>
<dbReference type="InterPro" id="IPR011600">
    <property type="entry name" value="Pept_C14_caspase"/>
</dbReference>
<evidence type="ECO:0000256" key="2">
    <source>
        <dbReference type="RuleBase" id="RU003971"/>
    </source>
</evidence>
<dbReference type="InParanoid" id="T1FBB9"/>
<dbReference type="PANTHER" id="PTHR47901">
    <property type="entry name" value="CASPASE RECRUITMENT DOMAIN-CONTAINING PROTEIN 18"/>
    <property type="match status" value="1"/>
</dbReference>
<dbReference type="Gene3D" id="3.40.50.1460">
    <property type="match status" value="1"/>
</dbReference>
<dbReference type="Pfam" id="PF00656">
    <property type="entry name" value="Peptidase_C14"/>
    <property type="match status" value="1"/>
</dbReference>
<comment type="similarity">
    <text evidence="1 2">Belongs to the peptidase C14A family.</text>
</comment>
<evidence type="ECO:0008006" key="9">
    <source>
        <dbReference type="Google" id="ProtNLM"/>
    </source>
</evidence>
<sequence length="330" mass="37435">MRQIGYLLDLLPRRGPKAYEGFIQALQSTGQTHAIEILEPDPKPLWGDEQAKAIAGKISNYCSVSVFMQTTFVDGELELINNDYLMKKSKYSTLNYALQCIYPVNKNYKNRVVIININFDNGNKARRDGSEKDFENLKELFGLMKYDVIGKTELSKKEMDEFIVEERSYLNTSNESHNVWIMIIMSHGTIGGCYDADGRLHAFSDIVNNFDGVNCPGLKGVPKIFIFQCCLGNKKSYPCGTLFNKCESASADYESSCTTAIPPINDRHDKADVIRLFSTVEEYVSIRNPELGCIYISAFIYVLSNMCRHENLQTMILRVSFHSTLVQIIK</sequence>
<accession>T1FBB9</accession>
<dbReference type="InterPro" id="IPR002138">
    <property type="entry name" value="Pept_C14_p10"/>
</dbReference>
<dbReference type="PROSITE" id="PS50207">
    <property type="entry name" value="CASPASE_P10"/>
    <property type="match status" value="1"/>
</dbReference>